<dbReference type="GeneID" id="93345656"/>
<protein>
    <submittedName>
        <fullName evidence="1">Phage regulatory protein</fullName>
    </submittedName>
</protein>
<sequence length="64" mass="7686">MNKRNPVTPFGWKIKQKLVEIQMDQRTFCDTYHIPASRLSNLIHGTRKAKKYRKQVCQLLRIEE</sequence>
<gene>
    <name evidence="1" type="ORF">NCTC10343_02253</name>
</gene>
<reference evidence="1 2" key="1">
    <citation type="submission" date="2018-06" db="EMBL/GenBank/DDBJ databases">
        <authorList>
            <consortium name="Pathogen Informatics"/>
            <person name="Doyle S."/>
        </authorList>
    </citation>
    <scope>NUCLEOTIDE SEQUENCE [LARGE SCALE GENOMIC DNA]</scope>
    <source>
        <strain evidence="1 2">NCTC10343</strain>
    </source>
</reference>
<dbReference type="Proteomes" id="UP000254400">
    <property type="component" value="Unassembled WGS sequence"/>
</dbReference>
<dbReference type="AlphaFoldDB" id="A0A0F6EZ23"/>
<proteinExistence type="predicted"/>
<name>A0A0F6EZ23_PAEPO</name>
<evidence type="ECO:0000313" key="2">
    <source>
        <dbReference type="Proteomes" id="UP000254400"/>
    </source>
</evidence>
<organism evidence="1 2">
    <name type="scientific">Paenibacillus polymyxa</name>
    <name type="common">Bacillus polymyxa</name>
    <dbReference type="NCBI Taxonomy" id="1406"/>
    <lineage>
        <taxon>Bacteria</taxon>
        <taxon>Bacillati</taxon>
        <taxon>Bacillota</taxon>
        <taxon>Bacilli</taxon>
        <taxon>Bacillales</taxon>
        <taxon>Paenibacillaceae</taxon>
        <taxon>Paenibacillus</taxon>
    </lineage>
</organism>
<dbReference type="RefSeq" id="WP_019687041.1">
    <property type="nucleotide sequence ID" value="NZ_CP009909.1"/>
</dbReference>
<dbReference type="EMBL" id="UGSC01000001">
    <property type="protein sequence ID" value="SUA69395.1"/>
    <property type="molecule type" value="Genomic_DNA"/>
</dbReference>
<evidence type="ECO:0000313" key="1">
    <source>
        <dbReference type="EMBL" id="SUA69395.1"/>
    </source>
</evidence>
<accession>A0A0F6EZ23</accession>